<accession>A0A4Y2TNB2</accession>
<dbReference type="AlphaFoldDB" id="A0A4Y2TNB2"/>
<dbReference type="Pfam" id="PF13873">
    <property type="entry name" value="Myb_DNA-bind_5"/>
    <property type="match status" value="1"/>
</dbReference>
<feature type="compositionally biased region" description="Low complexity" evidence="4">
    <location>
        <begin position="178"/>
        <end position="192"/>
    </location>
</feature>
<proteinExistence type="predicted"/>
<gene>
    <name evidence="6" type="ORF">AVEN_69878_1</name>
</gene>
<comment type="subunit">
    <text evidence="1">Self-associates forming complexes of several hundred monomers.</text>
</comment>
<protein>
    <recommendedName>
        <fullName evidence="2">Regulatory protein zeste</fullName>
    </recommendedName>
</protein>
<evidence type="ECO:0000259" key="5">
    <source>
        <dbReference type="Pfam" id="PF13873"/>
    </source>
</evidence>
<dbReference type="GO" id="GO:0005634">
    <property type="term" value="C:nucleus"/>
    <property type="evidence" value="ECO:0007669"/>
    <property type="project" value="TreeGrafter"/>
</dbReference>
<feature type="domain" description="Myb/SANT-like DNA-binding" evidence="5">
    <location>
        <begin position="8"/>
        <end position="81"/>
    </location>
</feature>
<evidence type="ECO:0000256" key="3">
    <source>
        <dbReference type="ARBA" id="ARBA00025466"/>
    </source>
</evidence>
<evidence type="ECO:0000256" key="4">
    <source>
        <dbReference type="SAM" id="MobiDB-lite"/>
    </source>
</evidence>
<keyword evidence="7" id="KW-1185">Reference proteome</keyword>
<evidence type="ECO:0000256" key="2">
    <source>
        <dbReference type="ARBA" id="ARBA00016807"/>
    </source>
</evidence>
<reference evidence="6 7" key="1">
    <citation type="journal article" date="2019" name="Sci. Rep.">
        <title>Orb-weaving spider Araneus ventricosus genome elucidates the spidroin gene catalogue.</title>
        <authorList>
            <person name="Kono N."/>
            <person name="Nakamura H."/>
            <person name="Ohtoshi R."/>
            <person name="Moran D.A.P."/>
            <person name="Shinohara A."/>
            <person name="Yoshida Y."/>
            <person name="Fujiwara M."/>
            <person name="Mori M."/>
            <person name="Tomita M."/>
            <person name="Arakawa K."/>
        </authorList>
    </citation>
    <scope>NUCLEOTIDE SEQUENCE [LARGE SCALE GENOMIC DNA]</scope>
</reference>
<dbReference type="Proteomes" id="UP000499080">
    <property type="component" value="Unassembled WGS sequence"/>
</dbReference>
<organism evidence="6 7">
    <name type="scientific">Araneus ventricosus</name>
    <name type="common">Orbweaver spider</name>
    <name type="synonym">Epeira ventricosa</name>
    <dbReference type="NCBI Taxonomy" id="182803"/>
    <lineage>
        <taxon>Eukaryota</taxon>
        <taxon>Metazoa</taxon>
        <taxon>Ecdysozoa</taxon>
        <taxon>Arthropoda</taxon>
        <taxon>Chelicerata</taxon>
        <taxon>Arachnida</taxon>
        <taxon>Araneae</taxon>
        <taxon>Araneomorphae</taxon>
        <taxon>Entelegynae</taxon>
        <taxon>Araneoidea</taxon>
        <taxon>Araneidae</taxon>
        <taxon>Araneus</taxon>
    </lineage>
</organism>
<feature type="region of interest" description="Disordered" evidence="4">
    <location>
        <begin position="171"/>
        <end position="201"/>
    </location>
</feature>
<comment type="caution">
    <text evidence="6">The sequence shown here is derived from an EMBL/GenBank/DDBJ whole genome shotgun (WGS) entry which is preliminary data.</text>
</comment>
<evidence type="ECO:0000313" key="6">
    <source>
        <dbReference type="EMBL" id="GBO01214.1"/>
    </source>
</evidence>
<dbReference type="PANTHER" id="PTHR23098:SF23">
    <property type="entry name" value="MYB-RELATED TRANSCRIPTION FACTOR, PARTNER OF PROFILIN-LIKE ISOFORM X2-RELATED"/>
    <property type="match status" value="1"/>
</dbReference>
<dbReference type="InterPro" id="IPR028002">
    <property type="entry name" value="Myb_DNA-bind_5"/>
</dbReference>
<comment type="function">
    <text evidence="3">Involved in transvection phenomena (= synapsis-dependent gene expression), where the synaptic pairing of chromosomes carrying genes with which zeste interacts influences the expression of these genes. Zeste binds to DNA and stimulates transcription from a nearby promoter.</text>
</comment>
<evidence type="ECO:0000256" key="1">
    <source>
        <dbReference type="ARBA" id="ARBA00011764"/>
    </source>
</evidence>
<dbReference type="OrthoDB" id="6459829at2759"/>
<name>A0A4Y2TNB2_ARAVE</name>
<dbReference type="EMBL" id="BGPR01029442">
    <property type="protein sequence ID" value="GBO01214.1"/>
    <property type="molecule type" value="Genomic_DNA"/>
</dbReference>
<sequence length="238" mass="26213">MALTPGKLYFTQFEKELILVLVKPHLDVVENKETNGVTFAEKAQAFCEISKQFNATDGINPRTEKQIRQCYQNLKKKLRQKSTRLRQKQRKTGGGEVLKEVELSTLGRRFLAEPILTLPLSTLCDKSQDKSNSVDDSFVCPLTPSQSASAEASELDTSNMNFLDSSFEAPQSSYEGLASETPESASVSAEASGVKTPKQKSLRETLMMLRKNTKKQAAPSAAAKAAACIKAEHTHNIK</sequence>
<dbReference type="PANTHER" id="PTHR23098">
    <property type="entry name" value="AGAP001331-PA-RELATED"/>
    <property type="match status" value="1"/>
</dbReference>
<evidence type="ECO:0000313" key="7">
    <source>
        <dbReference type="Proteomes" id="UP000499080"/>
    </source>
</evidence>